<feature type="region of interest" description="Disordered" evidence="1">
    <location>
        <begin position="1"/>
        <end position="33"/>
    </location>
</feature>
<reference evidence="3" key="1">
    <citation type="journal article" date="2017" name="Plant J.">
        <title>The pomegranate (Punica granatum L.) genome and the genomics of punicalagin biosynthesis.</title>
        <authorList>
            <person name="Qin G."/>
            <person name="Xu C."/>
            <person name="Ming R."/>
            <person name="Tang H."/>
            <person name="Guyot R."/>
            <person name="Kramer E.M."/>
            <person name="Hu Y."/>
            <person name="Yi X."/>
            <person name="Qi Y."/>
            <person name="Xu X."/>
            <person name="Gao Z."/>
            <person name="Pan H."/>
            <person name="Jian J."/>
            <person name="Tian Y."/>
            <person name="Yue Z."/>
            <person name="Xu Y."/>
        </authorList>
    </citation>
    <scope>NUCLEOTIDE SEQUENCE [LARGE SCALE GENOMIC DNA]</scope>
    <source>
        <strain evidence="3">cv. Dabenzi</strain>
    </source>
</reference>
<dbReference type="Proteomes" id="UP000197138">
    <property type="component" value="Unassembled WGS sequence"/>
</dbReference>
<name>A0A218WLC7_PUNGR</name>
<dbReference type="EMBL" id="MTKT01003953">
    <property type="protein sequence ID" value="OWM73051.1"/>
    <property type="molecule type" value="Genomic_DNA"/>
</dbReference>
<comment type="caution">
    <text evidence="2">The sequence shown here is derived from an EMBL/GenBank/DDBJ whole genome shotgun (WGS) entry which is preliminary data.</text>
</comment>
<evidence type="ECO:0000313" key="3">
    <source>
        <dbReference type="Proteomes" id="UP000197138"/>
    </source>
</evidence>
<protein>
    <submittedName>
        <fullName evidence="2">Uncharacterized protein</fullName>
    </submittedName>
</protein>
<feature type="compositionally biased region" description="Basic and acidic residues" evidence="1">
    <location>
        <begin position="1"/>
        <end position="32"/>
    </location>
</feature>
<gene>
    <name evidence="2" type="ORF">CDL15_Pgr001165</name>
</gene>
<dbReference type="AlphaFoldDB" id="A0A218WLC7"/>
<sequence>MMEEFSPRLPERCHGREAHESPFRENDGKEDINLNPQSFDAYVGRRSTNNHVQAKGNCEFAGIIPQPYKFPKRIHRTAKMRRQKIIN</sequence>
<proteinExistence type="predicted"/>
<evidence type="ECO:0000256" key="1">
    <source>
        <dbReference type="SAM" id="MobiDB-lite"/>
    </source>
</evidence>
<organism evidence="2 3">
    <name type="scientific">Punica granatum</name>
    <name type="common">Pomegranate</name>
    <dbReference type="NCBI Taxonomy" id="22663"/>
    <lineage>
        <taxon>Eukaryota</taxon>
        <taxon>Viridiplantae</taxon>
        <taxon>Streptophyta</taxon>
        <taxon>Embryophyta</taxon>
        <taxon>Tracheophyta</taxon>
        <taxon>Spermatophyta</taxon>
        <taxon>Magnoliopsida</taxon>
        <taxon>eudicotyledons</taxon>
        <taxon>Gunneridae</taxon>
        <taxon>Pentapetalae</taxon>
        <taxon>rosids</taxon>
        <taxon>malvids</taxon>
        <taxon>Myrtales</taxon>
        <taxon>Lythraceae</taxon>
        <taxon>Punica</taxon>
    </lineage>
</organism>
<accession>A0A218WLC7</accession>
<evidence type="ECO:0000313" key="2">
    <source>
        <dbReference type="EMBL" id="OWM73051.1"/>
    </source>
</evidence>